<dbReference type="InterPro" id="IPR005303">
    <property type="entry name" value="MOCOS_middle"/>
</dbReference>
<dbReference type="Pfam" id="PF03476">
    <property type="entry name" value="MOSC_N"/>
    <property type="match status" value="1"/>
</dbReference>
<name>A0A0D8YDK2_DICVI</name>
<reference evidence="4" key="2">
    <citation type="journal article" date="2016" name="Sci. Rep.">
        <title>Dictyocaulus viviparus genome, variome and transcriptome elucidate lungworm biology and support future intervention.</title>
        <authorList>
            <person name="McNulty S.N."/>
            <person name="Strube C."/>
            <person name="Rosa B.A."/>
            <person name="Martin J.C."/>
            <person name="Tyagi R."/>
            <person name="Choi Y.J."/>
            <person name="Wang Q."/>
            <person name="Hallsworth Pepin K."/>
            <person name="Zhang X."/>
            <person name="Ozersky P."/>
            <person name="Wilson R.K."/>
            <person name="Sternberg P.W."/>
            <person name="Gasser R.B."/>
            <person name="Mitreva M."/>
        </authorList>
    </citation>
    <scope>NUCLEOTIDE SEQUENCE [LARGE SCALE GENOMIC DNA]</scope>
    <source>
        <strain evidence="4">HannoverDv2000</strain>
    </source>
</reference>
<organism evidence="3 4">
    <name type="scientific">Dictyocaulus viviparus</name>
    <name type="common">Bovine lungworm</name>
    <dbReference type="NCBI Taxonomy" id="29172"/>
    <lineage>
        <taxon>Eukaryota</taxon>
        <taxon>Metazoa</taxon>
        <taxon>Ecdysozoa</taxon>
        <taxon>Nematoda</taxon>
        <taxon>Chromadorea</taxon>
        <taxon>Rhabditida</taxon>
        <taxon>Rhabditina</taxon>
        <taxon>Rhabditomorpha</taxon>
        <taxon>Strongyloidea</taxon>
        <taxon>Metastrongylidae</taxon>
        <taxon>Dictyocaulus</taxon>
    </lineage>
</organism>
<evidence type="ECO:0000256" key="1">
    <source>
        <dbReference type="SAM" id="Phobius"/>
    </source>
</evidence>
<dbReference type="SUPFAM" id="SSF141673">
    <property type="entry name" value="MOSC N-terminal domain-like"/>
    <property type="match status" value="1"/>
</dbReference>
<dbReference type="EMBL" id="KN716161">
    <property type="protein sequence ID" value="KJH52671.1"/>
    <property type="molecule type" value="Genomic_DNA"/>
</dbReference>
<evidence type="ECO:0000313" key="3">
    <source>
        <dbReference type="EMBL" id="KJH52671.1"/>
    </source>
</evidence>
<keyword evidence="1" id="KW-0812">Transmembrane</keyword>
<proteinExistence type="predicted"/>
<gene>
    <name evidence="3" type="ORF">DICVIV_01132</name>
</gene>
<protein>
    <recommendedName>
        <fullName evidence="2">Molybdenum cofactor sulfurase middle domain-containing protein</fullName>
    </recommendedName>
</protein>
<feature type="transmembrane region" description="Helical" evidence="1">
    <location>
        <begin position="24"/>
        <end position="45"/>
    </location>
</feature>
<dbReference type="OrthoDB" id="5868903at2759"/>
<evidence type="ECO:0000313" key="4">
    <source>
        <dbReference type="Proteomes" id="UP000053766"/>
    </source>
</evidence>
<dbReference type="Proteomes" id="UP000053766">
    <property type="component" value="Unassembled WGS sequence"/>
</dbReference>
<sequence length="217" mass="24384">MDEKLTAAKRSLHTKRQSSRAREMLRDIVLLLGITTTSVIVYNGIRYIMKFIFKPRSALIPIGTVSGLFVYPLKLEKCRLNNFAVFPPTHSGEMKDEKKNPIKQITLASVLQVFSIYCDELGAVSGEMRDRQFLVINGDDGRFYTGRQKPCMVLIGSDVRNGWLLMTYVDGSSVRINLEDIVQRNDVRSASAALLMNNIGDVALLCYNALNFGDIKL</sequence>
<keyword evidence="1" id="KW-0472">Membrane</keyword>
<evidence type="ECO:0000259" key="2">
    <source>
        <dbReference type="Pfam" id="PF03476"/>
    </source>
</evidence>
<keyword evidence="4" id="KW-1185">Reference proteome</keyword>
<feature type="domain" description="Molybdenum cofactor sulfurase middle" evidence="2">
    <location>
        <begin position="101"/>
        <end position="188"/>
    </location>
</feature>
<dbReference type="AlphaFoldDB" id="A0A0D8YDK2"/>
<reference evidence="3 4" key="1">
    <citation type="submission" date="2013-11" db="EMBL/GenBank/DDBJ databases">
        <title>Draft genome of the bovine lungworm Dictyocaulus viviparus.</title>
        <authorList>
            <person name="Mitreva M."/>
        </authorList>
    </citation>
    <scope>NUCLEOTIDE SEQUENCE [LARGE SCALE GENOMIC DNA]</scope>
    <source>
        <strain evidence="3 4">HannoverDv2000</strain>
    </source>
</reference>
<keyword evidence="1" id="KW-1133">Transmembrane helix</keyword>
<accession>A0A0D8YDK2</accession>
<dbReference type="STRING" id="29172.A0A0D8YDK2"/>